<name>A0A8J2PNC6_9HEXA</name>
<feature type="non-terminal residue" evidence="1">
    <location>
        <position position="1"/>
    </location>
</feature>
<evidence type="ECO:0000313" key="1">
    <source>
        <dbReference type="EMBL" id="CAG7830085.1"/>
    </source>
</evidence>
<reference evidence="1" key="1">
    <citation type="submission" date="2021-06" db="EMBL/GenBank/DDBJ databases">
        <authorList>
            <person name="Hodson N. C."/>
            <person name="Mongue J. A."/>
            <person name="Jaron S. K."/>
        </authorList>
    </citation>
    <scope>NUCLEOTIDE SEQUENCE</scope>
</reference>
<comment type="caution">
    <text evidence="1">The sequence shown here is derived from an EMBL/GenBank/DDBJ whole genome shotgun (WGS) entry which is preliminary data.</text>
</comment>
<dbReference type="AlphaFoldDB" id="A0A8J2PNC6"/>
<dbReference type="Proteomes" id="UP000708208">
    <property type="component" value="Unassembled WGS sequence"/>
</dbReference>
<sequence>MNFDTNSKLFRYFLVPRQDCESSFRSPMLIEREALTEFP</sequence>
<evidence type="ECO:0000313" key="2">
    <source>
        <dbReference type="Proteomes" id="UP000708208"/>
    </source>
</evidence>
<dbReference type="EMBL" id="CAJVCH010554147">
    <property type="protein sequence ID" value="CAG7830085.1"/>
    <property type="molecule type" value="Genomic_DNA"/>
</dbReference>
<proteinExistence type="predicted"/>
<protein>
    <submittedName>
        <fullName evidence="1">Uncharacterized protein</fullName>
    </submittedName>
</protein>
<organism evidence="1 2">
    <name type="scientific">Allacma fusca</name>
    <dbReference type="NCBI Taxonomy" id="39272"/>
    <lineage>
        <taxon>Eukaryota</taxon>
        <taxon>Metazoa</taxon>
        <taxon>Ecdysozoa</taxon>
        <taxon>Arthropoda</taxon>
        <taxon>Hexapoda</taxon>
        <taxon>Collembola</taxon>
        <taxon>Symphypleona</taxon>
        <taxon>Sminthuridae</taxon>
        <taxon>Allacma</taxon>
    </lineage>
</organism>
<gene>
    <name evidence="1" type="ORF">AFUS01_LOCUS39911</name>
</gene>
<keyword evidence="2" id="KW-1185">Reference proteome</keyword>
<accession>A0A8J2PNC6</accession>